<dbReference type="InterPro" id="IPR005561">
    <property type="entry name" value="ANTAR"/>
</dbReference>
<accession>A0ABR8RUS5</accession>
<keyword evidence="5" id="KW-0418">Kinase</keyword>
<dbReference type="PROSITE" id="PS50112">
    <property type="entry name" value="PAS"/>
    <property type="match status" value="1"/>
</dbReference>
<dbReference type="SUPFAM" id="SSF55785">
    <property type="entry name" value="PYP-like sensor domain (PAS domain)"/>
    <property type="match status" value="1"/>
</dbReference>
<dbReference type="CDD" id="cd00130">
    <property type="entry name" value="PAS"/>
    <property type="match status" value="1"/>
</dbReference>
<dbReference type="PANTHER" id="PTHR43304">
    <property type="entry name" value="PHYTOCHROME-LIKE PROTEIN CPH1"/>
    <property type="match status" value="1"/>
</dbReference>
<keyword evidence="10" id="KW-1185">Reference proteome</keyword>
<name>A0ABR8RUS5_9CELL</name>
<evidence type="ECO:0000256" key="4">
    <source>
        <dbReference type="ARBA" id="ARBA00022679"/>
    </source>
</evidence>
<dbReference type="Gene3D" id="3.30.450.20">
    <property type="entry name" value="PAS domain"/>
    <property type="match status" value="1"/>
</dbReference>
<comment type="caution">
    <text evidence="9">The sequence shown here is derived from an EMBL/GenBank/DDBJ whole genome shotgun (WGS) entry which is preliminary data.</text>
</comment>
<keyword evidence="4" id="KW-0808">Transferase</keyword>
<sequence length="233" mass="26107">MTITPTRPERADSPKRPGGPGQARPVGRFRHDLATGRWWWSSETFALHGYDLDEITPTTNVFLALRHPDDRADVEEVLRRAGEDAMPFSSVHRIETARGRERTLCLVGQGRRDRDTHEVVEVMGYFTDLTSALARRAEVIAGEQIRAAAEHRATIEQAKGVLALTCDVSASRAFSVLRAASNDHNVPLRRLSGWVVELAERLPAPEDHRRSVNELLDRPREPRPAVDVLDRSA</sequence>
<dbReference type="InterPro" id="IPR052162">
    <property type="entry name" value="Sensor_kinase/Photoreceptor"/>
</dbReference>
<dbReference type="PANTHER" id="PTHR43304:SF1">
    <property type="entry name" value="PAC DOMAIN-CONTAINING PROTEIN"/>
    <property type="match status" value="1"/>
</dbReference>
<evidence type="ECO:0000256" key="1">
    <source>
        <dbReference type="ARBA" id="ARBA00000085"/>
    </source>
</evidence>
<dbReference type="InterPro" id="IPR036388">
    <property type="entry name" value="WH-like_DNA-bd_sf"/>
</dbReference>
<evidence type="ECO:0000256" key="6">
    <source>
        <dbReference type="SAM" id="MobiDB-lite"/>
    </source>
</evidence>
<dbReference type="PROSITE" id="PS50921">
    <property type="entry name" value="ANTAR"/>
    <property type="match status" value="1"/>
</dbReference>
<evidence type="ECO:0000256" key="3">
    <source>
        <dbReference type="ARBA" id="ARBA00022553"/>
    </source>
</evidence>
<proteinExistence type="predicted"/>
<dbReference type="RefSeq" id="WP_191796821.1">
    <property type="nucleotide sequence ID" value="NZ_JACSQQ010000025.1"/>
</dbReference>
<dbReference type="EMBL" id="JACSQQ010000025">
    <property type="protein sequence ID" value="MBD7951541.1"/>
    <property type="molecule type" value="Genomic_DNA"/>
</dbReference>
<feature type="region of interest" description="Disordered" evidence="6">
    <location>
        <begin position="1"/>
        <end position="27"/>
    </location>
</feature>
<feature type="region of interest" description="Disordered" evidence="6">
    <location>
        <begin position="210"/>
        <end position="233"/>
    </location>
</feature>
<evidence type="ECO:0000256" key="2">
    <source>
        <dbReference type="ARBA" id="ARBA00012438"/>
    </source>
</evidence>
<evidence type="ECO:0000259" key="8">
    <source>
        <dbReference type="PROSITE" id="PS50921"/>
    </source>
</evidence>
<evidence type="ECO:0000313" key="10">
    <source>
        <dbReference type="Proteomes" id="UP000641803"/>
    </source>
</evidence>
<feature type="domain" description="ANTAR" evidence="8">
    <location>
        <begin position="135"/>
        <end position="196"/>
    </location>
</feature>
<protein>
    <recommendedName>
        <fullName evidence="2">histidine kinase</fullName>
        <ecNumber evidence="2">2.7.13.3</ecNumber>
    </recommendedName>
</protein>
<organism evidence="9 10">
    <name type="scientific">Oerskovia rustica</name>
    <dbReference type="NCBI Taxonomy" id="2762237"/>
    <lineage>
        <taxon>Bacteria</taxon>
        <taxon>Bacillati</taxon>
        <taxon>Actinomycetota</taxon>
        <taxon>Actinomycetes</taxon>
        <taxon>Micrococcales</taxon>
        <taxon>Cellulomonadaceae</taxon>
        <taxon>Oerskovia</taxon>
    </lineage>
</organism>
<dbReference type="InterPro" id="IPR035965">
    <property type="entry name" value="PAS-like_dom_sf"/>
</dbReference>
<dbReference type="Gene3D" id="1.10.10.10">
    <property type="entry name" value="Winged helix-like DNA-binding domain superfamily/Winged helix DNA-binding domain"/>
    <property type="match status" value="1"/>
</dbReference>
<reference evidence="9 10" key="1">
    <citation type="submission" date="2020-08" db="EMBL/GenBank/DDBJ databases">
        <title>A Genomic Blueprint of the Chicken Gut Microbiome.</title>
        <authorList>
            <person name="Gilroy R."/>
            <person name="Ravi A."/>
            <person name="Getino M."/>
            <person name="Pursley I."/>
            <person name="Horton D.L."/>
            <person name="Alikhan N.-F."/>
            <person name="Baker D."/>
            <person name="Gharbi K."/>
            <person name="Hall N."/>
            <person name="Watson M."/>
            <person name="Adriaenssens E.M."/>
            <person name="Foster-Nyarko E."/>
            <person name="Jarju S."/>
            <person name="Secka A."/>
            <person name="Antonio M."/>
            <person name="Oren A."/>
            <person name="Chaudhuri R."/>
            <person name="La Ragione R.M."/>
            <person name="Hildebrand F."/>
            <person name="Pallen M.J."/>
        </authorList>
    </citation>
    <scope>NUCLEOTIDE SEQUENCE [LARGE SCALE GENOMIC DNA]</scope>
    <source>
        <strain evidence="9 10">Sa4CUA1</strain>
    </source>
</reference>
<dbReference type="InterPro" id="IPR000014">
    <property type="entry name" value="PAS"/>
</dbReference>
<dbReference type="InterPro" id="IPR013655">
    <property type="entry name" value="PAS_fold_3"/>
</dbReference>
<dbReference type="Pfam" id="PF08447">
    <property type="entry name" value="PAS_3"/>
    <property type="match status" value="1"/>
</dbReference>
<feature type="domain" description="PAS" evidence="7">
    <location>
        <begin position="40"/>
        <end position="85"/>
    </location>
</feature>
<keyword evidence="3" id="KW-0597">Phosphoprotein</keyword>
<dbReference type="Proteomes" id="UP000641803">
    <property type="component" value="Unassembled WGS sequence"/>
</dbReference>
<evidence type="ECO:0000313" key="9">
    <source>
        <dbReference type="EMBL" id="MBD7951541.1"/>
    </source>
</evidence>
<evidence type="ECO:0000259" key="7">
    <source>
        <dbReference type="PROSITE" id="PS50112"/>
    </source>
</evidence>
<comment type="catalytic activity">
    <reaction evidence="1">
        <text>ATP + protein L-histidine = ADP + protein N-phospho-L-histidine.</text>
        <dbReference type="EC" id="2.7.13.3"/>
    </reaction>
</comment>
<dbReference type="EC" id="2.7.13.3" evidence="2"/>
<evidence type="ECO:0000256" key="5">
    <source>
        <dbReference type="ARBA" id="ARBA00022777"/>
    </source>
</evidence>
<gene>
    <name evidence="9" type="ORF">H9652_14140</name>
</gene>
<dbReference type="Pfam" id="PF03861">
    <property type="entry name" value="ANTAR"/>
    <property type="match status" value="1"/>
</dbReference>
<dbReference type="SMART" id="SM01012">
    <property type="entry name" value="ANTAR"/>
    <property type="match status" value="1"/>
</dbReference>